<dbReference type="WBParaSite" id="MBELARI_LOCUS33.2">
    <property type="protein sequence ID" value="MBELARI_LOCUS33.2"/>
    <property type="gene ID" value="MBELARI_LOCUS33"/>
</dbReference>
<dbReference type="PANTHER" id="PTHR46149">
    <property type="entry name" value="MIP08469P"/>
    <property type="match status" value="1"/>
</dbReference>
<dbReference type="GO" id="GO:0007165">
    <property type="term" value="P:signal transduction"/>
    <property type="evidence" value="ECO:0007669"/>
    <property type="project" value="TreeGrafter"/>
</dbReference>
<dbReference type="InterPro" id="IPR005225">
    <property type="entry name" value="Small_GTP-bd"/>
</dbReference>
<dbReference type="WBParaSite" id="MBELARI_LOCUS20952.2">
    <property type="protein sequence ID" value="MBELARI_LOCUS20952.2"/>
    <property type="gene ID" value="MBELARI_LOCUS20952"/>
</dbReference>
<evidence type="ECO:0000256" key="6">
    <source>
        <dbReference type="ARBA" id="ARBA00023288"/>
    </source>
</evidence>
<dbReference type="InterPro" id="IPR052236">
    <property type="entry name" value="Small_GTPase_RasD"/>
</dbReference>
<evidence type="ECO:0000256" key="2">
    <source>
        <dbReference type="ARBA" id="ARBA00022475"/>
    </source>
</evidence>
<reference evidence="10 11" key="1">
    <citation type="submission" date="2024-02" db="UniProtKB">
        <authorList>
            <consortium name="WormBaseParasite"/>
        </authorList>
    </citation>
    <scope>IDENTIFICATION</scope>
</reference>
<evidence type="ECO:0000256" key="8">
    <source>
        <dbReference type="SAM" id="MobiDB-lite"/>
    </source>
</evidence>
<keyword evidence="4" id="KW-0547">Nucleotide-binding</keyword>
<feature type="region of interest" description="Disordered" evidence="8">
    <location>
        <begin position="1"/>
        <end position="29"/>
    </location>
</feature>
<evidence type="ECO:0000256" key="1">
    <source>
        <dbReference type="ARBA" id="ARBA00004193"/>
    </source>
</evidence>
<evidence type="ECO:0000256" key="3">
    <source>
        <dbReference type="ARBA" id="ARBA00022481"/>
    </source>
</evidence>
<dbReference type="SUPFAM" id="SSF52540">
    <property type="entry name" value="P-loop containing nucleoside triphosphate hydrolases"/>
    <property type="match status" value="1"/>
</dbReference>
<keyword evidence="6" id="KW-0449">Lipoprotein</keyword>
<name>A0AAF3F334_9BILA</name>
<feature type="compositionally biased region" description="Basic residues" evidence="8">
    <location>
        <begin position="7"/>
        <end position="16"/>
    </location>
</feature>
<evidence type="ECO:0000313" key="10">
    <source>
        <dbReference type="WBParaSite" id="MBELARI_LOCUS20952.2"/>
    </source>
</evidence>
<keyword evidence="9" id="KW-1185">Reference proteome</keyword>
<dbReference type="PRINTS" id="PR00449">
    <property type="entry name" value="RASTRNSFRMNG"/>
</dbReference>
<dbReference type="NCBIfam" id="TIGR00231">
    <property type="entry name" value="small_GTP"/>
    <property type="match status" value="1"/>
</dbReference>
<dbReference type="GO" id="GO:0005886">
    <property type="term" value="C:plasma membrane"/>
    <property type="evidence" value="ECO:0007669"/>
    <property type="project" value="UniProtKB-SubCell"/>
</dbReference>
<evidence type="ECO:0000256" key="7">
    <source>
        <dbReference type="ARBA" id="ARBA00038061"/>
    </source>
</evidence>
<dbReference type="Pfam" id="PF00071">
    <property type="entry name" value="Ras"/>
    <property type="match status" value="1"/>
</dbReference>
<dbReference type="PROSITE" id="PS51421">
    <property type="entry name" value="RAS"/>
    <property type="match status" value="1"/>
</dbReference>
<keyword evidence="5" id="KW-0472">Membrane</keyword>
<comment type="subcellular location">
    <subcellularLocation>
        <location evidence="1">Cell membrane</location>
        <topology evidence="1">Lipid-anchor</topology>
    </subcellularLocation>
</comment>
<keyword evidence="4" id="KW-0342">GTP-binding</keyword>
<dbReference type="SMART" id="SM00174">
    <property type="entry name" value="RHO"/>
    <property type="match status" value="1"/>
</dbReference>
<dbReference type="Gene3D" id="3.40.50.300">
    <property type="entry name" value="P-loop containing nucleotide triphosphate hydrolases"/>
    <property type="match status" value="1"/>
</dbReference>
<dbReference type="InterPro" id="IPR027417">
    <property type="entry name" value="P-loop_NTPase"/>
</dbReference>
<comment type="similarity">
    <text evidence="7">Belongs to the small GTPase superfamily. RasD family.</text>
</comment>
<protein>
    <submittedName>
        <fullName evidence="10 11">GTP-binding protein Rhes</fullName>
    </submittedName>
</protein>
<keyword evidence="2" id="KW-1003">Cell membrane</keyword>
<evidence type="ECO:0000313" key="11">
    <source>
        <dbReference type="WBParaSite" id="MBELARI_LOCUS33.2"/>
    </source>
</evidence>
<dbReference type="SMART" id="SM00173">
    <property type="entry name" value="RAS"/>
    <property type="match status" value="1"/>
</dbReference>
<evidence type="ECO:0000313" key="9">
    <source>
        <dbReference type="Proteomes" id="UP000887575"/>
    </source>
</evidence>
<evidence type="ECO:0000256" key="4">
    <source>
        <dbReference type="ARBA" id="ARBA00023134"/>
    </source>
</evidence>
<organism evidence="9 10">
    <name type="scientific">Mesorhabditis belari</name>
    <dbReference type="NCBI Taxonomy" id="2138241"/>
    <lineage>
        <taxon>Eukaryota</taxon>
        <taxon>Metazoa</taxon>
        <taxon>Ecdysozoa</taxon>
        <taxon>Nematoda</taxon>
        <taxon>Chromadorea</taxon>
        <taxon>Rhabditida</taxon>
        <taxon>Rhabditina</taxon>
        <taxon>Rhabditomorpha</taxon>
        <taxon>Rhabditoidea</taxon>
        <taxon>Rhabditidae</taxon>
        <taxon>Mesorhabditinae</taxon>
        <taxon>Mesorhabditis</taxon>
    </lineage>
</organism>
<keyword evidence="3" id="KW-0488">Methylation</keyword>
<dbReference type="Proteomes" id="UP000887575">
    <property type="component" value="Unassembled WGS sequence"/>
</dbReference>
<dbReference type="GO" id="GO:0031681">
    <property type="term" value="F:G-protein beta-subunit binding"/>
    <property type="evidence" value="ECO:0007669"/>
    <property type="project" value="TreeGrafter"/>
</dbReference>
<dbReference type="AlphaFoldDB" id="A0AAF3F334"/>
<accession>A0AAF3F334</accession>
<proteinExistence type="inferred from homology"/>
<dbReference type="SMART" id="SM00175">
    <property type="entry name" value="RAB"/>
    <property type="match status" value="1"/>
</dbReference>
<dbReference type="PROSITE" id="PS51419">
    <property type="entry name" value="RAB"/>
    <property type="match status" value="1"/>
</dbReference>
<sequence length="306" mass="34223">MISMRRTSTKRLHRLPSKPGEILQEGQSCPNSPAVKKTYRLVVVGSPRCGKTAVVDRFLDREFQERYIPTIENFHRKLYKIRGEVYQLDVVDCSGNDPFPAARKLCYLSGDMFLIVSSVDAAHSVEAMTDFAQQITDCKTSRNEMPAKVPMVFLLNKSDLPDSRWQVSPGEAEARLSQADLSTEQLVQCSAATGDNIDKALGKLFQQAKCPKHMNPELHKMLRNELSADGVLEPSASSSKNVLRRMRSKFSKDGEEELAVYTDVNARRPSLRTDLLMNRAKTQVHKQTSNGFKGDPAAANARCTIM</sequence>
<evidence type="ECO:0000256" key="5">
    <source>
        <dbReference type="ARBA" id="ARBA00023136"/>
    </source>
</evidence>
<dbReference type="InterPro" id="IPR001806">
    <property type="entry name" value="Small_GTPase"/>
</dbReference>
<dbReference type="GO" id="GO:0003924">
    <property type="term" value="F:GTPase activity"/>
    <property type="evidence" value="ECO:0007669"/>
    <property type="project" value="InterPro"/>
</dbReference>
<dbReference type="GO" id="GO:0005525">
    <property type="term" value="F:GTP binding"/>
    <property type="evidence" value="ECO:0007669"/>
    <property type="project" value="UniProtKB-KW"/>
</dbReference>
<dbReference type="PANTHER" id="PTHR46149:SF3">
    <property type="entry name" value="MIP08469P"/>
    <property type="match status" value="1"/>
</dbReference>